<comment type="caution">
    <text evidence="1">The sequence shown here is derived from an EMBL/GenBank/DDBJ whole genome shotgun (WGS) entry which is preliminary data.</text>
</comment>
<proteinExistence type="predicted"/>
<organism evidence="1 2">
    <name type="scientific">Virgisporangium aliadipatigenens</name>
    <dbReference type="NCBI Taxonomy" id="741659"/>
    <lineage>
        <taxon>Bacteria</taxon>
        <taxon>Bacillati</taxon>
        <taxon>Actinomycetota</taxon>
        <taxon>Actinomycetes</taxon>
        <taxon>Micromonosporales</taxon>
        <taxon>Micromonosporaceae</taxon>
        <taxon>Virgisporangium</taxon>
    </lineage>
</organism>
<dbReference type="InterPro" id="IPR029063">
    <property type="entry name" value="SAM-dependent_MTases_sf"/>
</dbReference>
<dbReference type="Gene3D" id="3.40.50.150">
    <property type="entry name" value="Vaccinia Virus protein VP39"/>
    <property type="match status" value="1"/>
</dbReference>
<evidence type="ECO:0000313" key="1">
    <source>
        <dbReference type="EMBL" id="GIJ46325.1"/>
    </source>
</evidence>
<protein>
    <submittedName>
        <fullName evidence="1">Uncharacterized protein</fullName>
    </submittedName>
</protein>
<dbReference type="SUPFAM" id="SSF53335">
    <property type="entry name" value="S-adenosyl-L-methionine-dependent methyltransferases"/>
    <property type="match status" value="1"/>
</dbReference>
<dbReference type="Proteomes" id="UP000619260">
    <property type="component" value="Unassembled WGS sequence"/>
</dbReference>
<reference evidence="1" key="1">
    <citation type="submission" date="2021-01" db="EMBL/GenBank/DDBJ databases">
        <title>Whole genome shotgun sequence of Virgisporangium aliadipatigenens NBRC 105644.</title>
        <authorList>
            <person name="Komaki H."/>
            <person name="Tamura T."/>
        </authorList>
    </citation>
    <scope>NUCLEOTIDE SEQUENCE</scope>
    <source>
        <strain evidence="1">NBRC 105644</strain>
    </source>
</reference>
<name>A0A8J3YLV5_9ACTN</name>
<sequence>MSTVPTELAVGLRDALGLQAAVETGTFEGASTRLLAGTFARVWSIEWSAELVDRARVSLADLDNVRLVHGPTQDLIGSVAAAAGPALYWLDAHYAGPGTAGSGTDCPILTEIAAIDAAGHGAGSCLLIDDADIFLSPPPMPPGQKHPRYWPTLLETIDVLRARHDRHITVLGDVIVAVPPACAVVVDRWWHRAPASVQSVS</sequence>
<gene>
    <name evidence="1" type="ORF">Val02_32110</name>
</gene>
<dbReference type="AlphaFoldDB" id="A0A8J3YLV5"/>
<evidence type="ECO:0000313" key="2">
    <source>
        <dbReference type="Proteomes" id="UP000619260"/>
    </source>
</evidence>
<accession>A0A8J3YLV5</accession>
<dbReference type="RefSeq" id="WP_203899866.1">
    <property type="nucleotide sequence ID" value="NZ_BOPF01000010.1"/>
</dbReference>
<dbReference type="EMBL" id="BOPF01000010">
    <property type="protein sequence ID" value="GIJ46325.1"/>
    <property type="molecule type" value="Genomic_DNA"/>
</dbReference>
<keyword evidence="2" id="KW-1185">Reference proteome</keyword>